<proteinExistence type="inferred from homology"/>
<gene>
    <name evidence="8" type="ORF">B296_00031745</name>
</gene>
<evidence type="ECO:0000313" key="8">
    <source>
        <dbReference type="EMBL" id="RRT74974.1"/>
    </source>
</evidence>
<reference evidence="8 9" key="1">
    <citation type="journal article" date="2014" name="Agronomy (Basel)">
        <title>A Draft Genome Sequence for Ensete ventricosum, the Drought-Tolerant Tree Against Hunger.</title>
        <authorList>
            <person name="Harrison J."/>
            <person name="Moore K.A."/>
            <person name="Paszkiewicz K."/>
            <person name="Jones T."/>
            <person name="Grant M."/>
            <person name="Ambacheew D."/>
            <person name="Muzemil S."/>
            <person name="Studholme D.J."/>
        </authorList>
    </citation>
    <scope>NUCLEOTIDE SEQUENCE [LARGE SCALE GENOMIC DNA]</scope>
</reference>
<evidence type="ECO:0000256" key="4">
    <source>
        <dbReference type="ARBA" id="ARBA00022491"/>
    </source>
</evidence>
<dbReference type="PANTHER" id="PTHR48249:SF3">
    <property type="entry name" value="MEDIATOR OF RNA POLYMERASE II TRANSCRIPTION SUBUNIT 13"/>
    <property type="match status" value="1"/>
</dbReference>
<dbReference type="GO" id="GO:0045944">
    <property type="term" value="P:positive regulation of transcription by RNA polymerase II"/>
    <property type="evidence" value="ECO:0007669"/>
    <property type="project" value="TreeGrafter"/>
</dbReference>
<evidence type="ECO:0000256" key="5">
    <source>
        <dbReference type="ARBA" id="ARBA00023015"/>
    </source>
</evidence>
<dbReference type="GO" id="GO:0016592">
    <property type="term" value="C:mediator complex"/>
    <property type="evidence" value="ECO:0007669"/>
    <property type="project" value="TreeGrafter"/>
</dbReference>
<evidence type="ECO:0000256" key="3">
    <source>
        <dbReference type="ARBA" id="ARBA00019618"/>
    </source>
</evidence>
<evidence type="ECO:0000313" key="9">
    <source>
        <dbReference type="Proteomes" id="UP000287651"/>
    </source>
</evidence>
<evidence type="ECO:0000256" key="1">
    <source>
        <dbReference type="ARBA" id="ARBA00004123"/>
    </source>
</evidence>
<accession>A0A427AFI3</accession>
<comment type="caution">
    <text evidence="8">The sequence shown here is derived from an EMBL/GenBank/DDBJ whole genome shotgun (WGS) entry which is preliminary data.</text>
</comment>
<evidence type="ECO:0000256" key="7">
    <source>
        <dbReference type="ARBA" id="ARBA00023242"/>
    </source>
</evidence>
<dbReference type="PANTHER" id="PTHR48249">
    <property type="entry name" value="MEDIATOR OF RNA POLYMERASE II TRANSCRIPTION SUBUNIT 13"/>
    <property type="match status" value="1"/>
</dbReference>
<keyword evidence="7" id="KW-0539">Nucleus</keyword>
<comment type="similarity">
    <text evidence="2">Belongs to the Mediator complex subunit 13 family.</text>
</comment>
<sequence length="230" mass="25637">MLLSLRNKVSTGLRNAMSDLVQSDSSVKSDIMTVKHELRKKDSIPVRLAGDIDGGMQDGTFTTPVGVWRSVGAPKATKPTRVCENLPSMLLNNLSDEGINFHGQRQPLQDLLDAIAFLVQQSTSFVDFSLDTNDGYGAYHWLGIQEQRRREFACGPYQDDWLKTSVNSLRLWEKAPLEPYASPKPVTYYALCPDIELLTSAAVDFFQQLGTGCFIGYDCTQPALTELRRP</sequence>
<evidence type="ECO:0000256" key="2">
    <source>
        <dbReference type="ARBA" id="ARBA00009354"/>
    </source>
</evidence>
<dbReference type="Proteomes" id="UP000287651">
    <property type="component" value="Unassembled WGS sequence"/>
</dbReference>
<organism evidence="8 9">
    <name type="scientific">Ensete ventricosum</name>
    <name type="common">Abyssinian banana</name>
    <name type="synonym">Musa ensete</name>
    <dbReference type="NCBI Taxonomy" id="4639"/>
    <lineage>
        <taxon>Eukaryota</taxon>
        <taxon>Viridiplantae</taxon>
        <taxon>Streptophyta</taxon>
        <taxon>Embryophyta</taxon>
        <taxon>Tracheophyta</taxon>
        <taxon>Spermatophyta</taxon>
        <taxon>Magnoliopsida</taxon>
        <taxon>Liliopsida</taxon>
        <taxon>Zingiberales</taxon>
        <taxon>Musaceae</taxon>
        <taxon>Ensete</taxon>
    </lineage>
</organism>
<name>A0A427AFI3_ENSVE</name>
<dbReference type="AlphaFoldDB" id="A0A427AFI3"/>
<dbReference type="InterPro" id="IPR051139">
    <property type="entry name" value="Mediator_complx_sub13"/>
</dbReference>
<keyword evidence="6" id="KW-0804">Transcription</keyword>
<protein>
    <recommendedName>
        <fullName evidence="3">Mediator of RNA polymerase II transcription subunit 13</fullName>
    </recommendedName>
</protein>
<keyword evidence="5" id="KW-0805">Transcription regulation</keyword>
<dbReference type="GO" id="GO:0003713">
    <property type="term" value="F:transcription coactivator activity"/>
    <property type="evidence" value="ECO:0007669"/>
    <property type="project" value="TreeGrafter"/>
</dbReference>
<keyword evidence="4" id="KW-0678">Repressor</keyword>
<comment type="subcellular location">
    <subcellularLocation>
        <location evidence="1">Nucleus</location>
    </subcellularLocation>
</comment>
<evidence type="ECO:0000256" key="6">
    <source>
        <dbReference type="ARBA" id="ARBA00023163"/>
    </source>
</evidence>
<dbReference type="EMBL" id="AMZH03002620">
    <property type="protein sequence ID" value="RRT74974.1"/>
    <property type="molecule type" value="Genomic_DNA"/>
</dbReference>